<dbReference type="RefSeq" id="XP_066654339.1">
    <property type="nucleotide sequence ID" value="XM_066800468.1"/>
</dbReference>
<protein>
    <submittedName>
        <fullName evidence="2">Uncharacterized protein</fullName>
    </submittedName>
</protein>
<keyword evidence="1" id="KW-1133">Transmembrane helix</keyword>
<evidence type="ECO:0000313" key="2">
    <source>
        <dbReference type="EMBL" id="KAK7535923.1"/>
    </source>
</evidence>
<keyword evidence="3" id="KW-1185">Reference proteome</keyword>
<dbReference type="EMBL" id="JBBPEH010000007">
    <property type="protein sequence ID" value="KAK7535923.1"/>
    <property type="molecule type" value="Genomic_DNA"/>
</dbReference>
<dbReference type="GeneID" id="92033374"/>
<organism evidence="2 3">
    <name type="scientific">Phyllosticta citribraziliensis</name>
    <dbReference type="NCBI Taxonomy" id="989973"/>
    <lineage>
        <taxon>Eukaryota</taxon>
        <taxon>Fungi</taxon>
        <taxon>Dikarya</taxon>
        <taxon>Ascomycota</taxon>
        <taxon>Pezizomycotina</taxon>
        <taxon>Dothideomycetes</taxon>
        <taxon>Dothideomycetes incertae sedis</taxon>
        <taxon>Botryosphaeriales</taxon>
        <taxon>Phyllostictaceae</taxon>
        <taxon>Phyllosticta</taxon>
    </lineage>
</organism>
<keyword evidence="1" id="KW-0472">Membrane</keyword>
<keyword evidence="1" id="KW-0812">Transmembrane</keyword>
<feature type="transmembrane region" description="Helical" evidence="1">
    <location>
        <begin position="148"/>
        <end position="168"/>
    </location>
</feature>
<evidence type="ECO:0000313" key="3">
    <source>
        <dbReference type="Proteomes" id="UP001360953"/>
    </source>
</evidence>
<dbReference type="Proteomes" id="UP001360953">
    <property type="component" value="Unassembled WGS sequence"/>
</dbReference>
<proteinExistence type="predicted"/>
<gene>
    <name evidence="2" type="ORF">J3D65DRAFT_626764</name>
</gene>
<sequence length="174" mass="19326">MRDVLRFSQSALLSISKHDSFCIYLSSSPHLHVPRPHSPLPPLVIIHPFTPTLAPTRGRLVLRSHFPLPMPPVRARATQPSTIQYTPLHPAPLPLSLCLARALATYIVYILYGTYLPLQYITSALCLSLYLCHSAIALHCRAIRSGTVVVILILLLLSSGFVCLSVAYSREFFL</sequence>
<comment type="caution">
    <text evidence="2">The sequence shown here is derived from an EMBL/GenBank/DDBJ whole genome shotgun (WGS) entry which is preliminary data.</text>
</comment>
<reference evidence="2 3" key="1">
    <citation type="submission" date="2024-04" db="EMBL/GenBank/DDBJ databases">
        <title>Phyllosticta paracitricarpa is synonymous to the EU quarantine fungus P. citricarpa based on phylogenomic analyses.</title>
        <authorList>
            <consortium name="Lawrence Berkeley National Laboratory"/>
            <person name="Van ingen-buijs V.A."/>
            <person name="Van westerhoven A.C."/>
            <person name="Haridas S."/>
            <person name="Skiadas P."/>
            <person name="Martin F."/>
            <person name="Groenewald J.Z."/>
            <person name="Crous P.W."/>
            <person name="Seidl M.F."/>
        </authorList>
    </citation>
    <scope>NUCLEOTIDE SEQUENCE [LARGE SCALE GENOMIC DNA]</scope>
    <source>
        <strain evidence="2 3">CPC 17464</strain>
    </source>
</reference>
<accession>A0ABR1LMN2</accession>
<evidence type="ECO:0000256" key="1">
    <source>
        <dbReference type="SAM" id="Phobius"/>
    </source>
</evidence>
<feature type="transmembrane region" description="Helical" evidence="1">
    <location>
        <begin position="118"/>
        <end position="136"/>
    </location>
</feature>
<name>A0ABR1LMN2_9PEZI</name>